<dbReference type="RefSeq" id="WP_057745812.1">
    <property type="nucleotide sequence ID" value="NZ_BJLU01000002.1"/>
</dbReference>
<reference evidence="2 4" key="2">
    <citation type="submission" date="2018-06" db="EMBL/GenBank/DDBJ databases">
        <authorList>
            <consortium name="Pathogen Informatics"/>
            <person name="Doyle S."/>
        </authorList>
    </citation>
    <scope>NUCLEOTIDE SEQUENCE [LARGE SCALE GENOMIC DNA]</scope>
    <source>
        <strain evidence="2 4">NCTC13645</strain>
    </source>
</reference>
<gene>
    <name evidence="1" type="ORF">IV50_GL000962</name>
    <name evidence="2" type="ORF">NCTC13645_00921</name>
</gene>
<evidence type="ECO:0000313" key="1">
    <source>
        <dbReference type="EMBL" id="KRN46677.1"/>
    </source>
</evidence>
<evidence type="ECO:0000313" key="2">
    <source>
        <dbReference type="EMBL" id="SUP53058.1"/>
    </source>
</evidence>
<dbReference type="Proteomes" id="UP000051992">
    <property type="component" value="Unassembled WGS sequence"/>
</dbReference>
<reference evidence="1 3" key="1">
    <citation type="journal article" date="2015" name="Genome Announc.">
        <title>Expanding the biotechnology potential of lactobacilli through comparative genomics of 213 strains and associated genera.</title>
        <authorList>
            <person name="Sun Z."/>
            <person name="Harris H.M."/>
            <person name="McCann A."/>
            <person name="Guo C."/>
            <person name="Argimon S."/>
            <person name="Zhang W."/>
            <person name="Yang X."/>
            <person name="Jeffery I.B."/>
            <person name="Cooney J.C."/>
            <person name="Kagawa T.F."/>
            <person name="Liu W."/>
            <person name="Song Y."/>
            <person name="Salvetti E."/>
            <person name="Wrobel A."/>
            <person name="Rasinkangas P."/>
            <person name="Parkhill J."/>
            <person name="Rea M.C."/>
            <person name="O'Sullivan O."/>
            <person name="Ritari J."/>
            <person name="Douillard F.P."/>
            <person name="Paul Ross R."/>
            <person name="Yang R."/>
            <person name="Briner A.E."/>
            <person name="Felis G.E."/>
            <person name="de Vos W.M."/>
            <person name="Barrangou R."/>
            <person name="Klaenhammer T.R."/>
            <person name="Caufield P.W."/>
            <person name="Cui Y."/>
            <person name="Zhang H."/>
            <person name="O'Toole P.W."/>
        </authorList>
    </citation>
    <scope>NUCLEOTIDE SEQUENCE [LARGE SCALE GENOMIC DNA]</scope>
    <source>
        <strain evidence="1 3">DSM 20410</strain>
    </source>
</reference>
<protein>
    <submittedName>
        <fullName evidence="1">Uncharacterized protein</fullName>
    </submittedName>
</protein>
<evidence type="ECO:0000313" key="3">
    <source>
        <dbReference type="Proteomes" id="UP000051992"/>
    </source>
</evidence>
<dbReference type="OrthoDB" id="2145883at2"/>
<accession>A0A0R2H7V4</accession>
<dbReference type="EMBL" id="UHIV01000001">
    <property type="protein sequence ID" value="SUP53058.1"/>
    <property type="molecule type" value="Genomic_DNA"/>
</dbReference>
<dbReference type="PATRIC" id="fig|1629.5.peg.969"/>
<name>A0A0R2H7V4_WEIVI</name>
<dbReference type="AlphaFoldDB" id="A0A0R2H7V4"/>
<dbReference type="STRING" id="1629.IV50_GL000962"/>
<organism evidence="1 3">
    <name type="scientific">Weissella viridescens</name>
    <name type="common">Lactobacillus viridescens</name>
    <dbReference type="NCBI Taxonomy" id="1629"/>
    <lineage>
        <taxon>Bacteria</taxon>
        <taxon>Bacillati</taxon>
        <taxon>Bacillota</taxon>
        <taxon>Bacilli</taxon>
        <taxon>Lactobacillales</taxon>
        <taxon>Lactobacillaceae</taxon>
        <taxon>Weissella</taxon>
    </lineage>
</organism>
<dbReference type="Proteomes" id="UP000254621">
    <property type="component" value="Unassembled WGS sequence"/>
</dbReference>
<evidence type="ECO:0000313" key="4">
    <source>
        <dbReference type="Proteomes" id="UP000254621"/>
    </source>
</evidence>
<dbReference type="EMBL" id="JQBM01000002">
    <property type="protein sequence ID" value="KRN46677.1"/>
    <property type="molecule type" value="Genomic_DNA"/>
</dbReference>
<keyword evidence="3" id="KW-1185">Reference proteome</keyword>
<proteinExistence type="predicted"/>
<sequence>MSRNETNANLIASTLTNSLGTTVIGHVNEPNLTIQLTLPTGVVETLNVDANGDFLYKVKDVTDGEQLLVQAVNATDVVAEVIVTVDMPAPVVTGVIATRDGKRTLEGRVNQPGTTVKMQLMGEAIEVVVDDHQEFEMPIPADVLSEQIQLSCYNEQTHKGSQSTVSLGVTSKTQPVPILTDEMIDEYRANKQDGATPENQQAENITAHNSVGTTPVDEFTPITRETGEIAFEDLDDTAETTNDPLIDQSFMEQVQHGSDQTVQSRSEQPAKRGVFGRLFGKLFGH</sequence>